<accession>A0ABW1SB71</accession>
<reference evidence="3" key="1">
    <citation type="journal article" date="2019" name="Int. J. Syst. Evol. Microbiol.">
        <title>The Global Catalogue of Microorganisms (GCM) 10K type strain sequencing project: providing services to taxonomists for standard genome sequencing and annotation.</title>
        <authorList>
            <consortium name="The Broad Institute Genomics Platform"/>
            <consortium name="The Broad Institute Genome Sequencing Center for Infectious Disease"/>
            <person name="Wu L."/>
            <person name="Ma J."/>
        </authorList>
    </citation>
    <scope>NUCLEOTIDE SEQUENCE [LARGE SCALE GENOMIC DNA]</scope>
    <source>
        <strain evidence="3">CGMCC-1.15741</strain>
    </source>
</reference>
<evidence type="ECO:0000313" key="2">
    <source>
        <dbReference type="EMBL" id="MFC6198531.1"/>
    </source>
</evidence>
<comment type="caution">
    <text evidence="2">The sequence shown here is derived from an EMBL/GenBank/DDBJ whole genome shotgun (WGS) entry which is preliminary data.</text>
</comment>
<proteinExistence type="predicted"/>
<dbReference type="Gene3D" id="3.40.710.10">
    <property type="entry name" value="DD-peptidase/beta-lactamase superfamily"/>
    <property type="match status" value="1"/>
</dbReference>
<dbReference type="SUPFAM" id="SSF56601">
    <property type="entry name" value="beta-lactamase/transpeptidase-like"/>
    <property type="match status" value="1"/>
</dbReference>
<feature type="domain" description="Beta-lactamase-related" evidence="1">
    <location>
        <begin position="20"/>
        <end position="367"/>
    </location>
</feature>
<protein>
    <submittedName>
        <fullName evidence="2">Serine hydrolase domain-containing protein</fullName>
    </submittedName>
</protein>
<keyword evidence="3" id="KW-1185">Reference proteome</keyword>
<organism evidence="2 3">
    <name type="scientific">Ponticaulis profundi</name>
    <dbReference type="NCBI Taxonomy" id="2665222"/>
    <lineage>
        <taxon>Bacteria</taxon>
        <taxon>Pseudomonadati</taxon>
        <taxon>Pseudomonadota</taxon>
        <taxon>Alphaproteobacteria</taxon>
        <taxon>Hyphomonadales</taxon>
        <taxon>Hyphomonadaceae</taxon>
        <taxon>Ponticaulis</taxon>
    </lineage>
</organism>
<dbReference type="InterPro" id="IPR012338">
    <property type="entry name" value="Beta-lactam/transpept-like"/>
</dbReference>
<name>A0ABW1SB71_9PROT</name>
<evidence type="ECO:0000313" key="3">
    <source>
        <dbReference type="Proteomes" id="UP001596303"/>
    </source>
</evidence>
<sequence length="380" mass="41537">MSDNVRGYVKPGFEHVRDVFAQNFEKGEELGAGFAAIQDGEVLVDLQGGFADRAKKQIWDERTLVPIYSTTKAISAFVVAYVLSQSDRYSHESKMTEFWPEFGAAGKEALTIGDVLSHQGGLPGFKDEFDPSLWLDPVGLSAKLAETEPLWSPVPDGTSGYHPLTWGYLAGEIVRRIAGKSLGTVLAEVITGTAGDAPDIDFWIGTPESEHDRCADIQRPKELPELGPINDFKKAAFMTKWASPNRGGPEWRKTEIPSANGHGTAKSVAQLYAGFAQGGRIGETQFLDEESWEGLTRQRTFGPDRVLPFEIEFAAGVMRNSSEFYGPNHNSFGHSGWGGSAALGDPDLKLSAAYVMNRQSNKLQADPRGQRLFAALYDCI</sequence>
<dbReference type="InterPro" id="IPR052907">
    <property type="entry name" value="Beta-lactamase/esterase"/>
</dbReference>
<dbReference type="Proteomes" id="UP001596303">
    <property type="component" value="Unassembled WGS sequence"/>
</dbReference>
<dbReference type="InterPro" id="IPR001466">
    <property type="entry name" value="Beta-lactam-related"/>
</dbReference>
<evidence type="ECO:0000259" key="1">
    <source>
        <dbReference type="Pfam" id="PF00144"/>
    </source>
</evidence>
<dbReference type="PANTHER" id="PTHR43319:SF3">
    <property type="entry name" value="BETA-LACTAMASE-RELATED DOMAIN-CONTAINING PROTEIN"/>
    <property type="match status" value="1"/>
</dbReference>
<dbReference type="PANTHER" id="PTHR43319">
    <property type="entry name" value="BETA-LACTAMASE-RELATED"/>
    <property type="match status" value="1"/>
</dbReference>
<dbReference type="RefSeq" id="WP_377378820.1">
    <property type="nucleotide sequence ID" value="NZ_JBHSSW010000012.1"/>
</dbReference>
<dbReference type="Pfam" id="PF00144">
    <property type="entry name" value="Beta-lactamase"/>
    <property type="match status" value="1"/>
</dbReference>
<dbReference type="GO" id="GO:0016787">
    <property type="term" value="F:hydrolase activity"/>
    <property type="evidence" value="ECO:0007669"/>
    <property type="project" value="UniProtKB-KW"/>
</dbReference>
<gene>
    <name evidence="2" type="ORF">ACFQDM_10585</name>
</gene>
<keyword evidence="2" id="KW-0378">Hydrolase</keyword>
<dbReference type="EMBL" id="JBHSSW010000012">
    <property type="protein sequence ID" value="MFC6198531.1"/>
    <property type="molecule type" value="Genomic_DNA"/>
</dbReference>